<evidence type="ECO:0000313" key="1">
    <source>
        <dbReference type="EMBL" id="GAJ09404.1"/>
    </source>
</evidence>
<reference evidence="1" key="1">
    <citation type="journal article" date="2014" name="Front. Microbiol.">
        <title>High frequency of phylogenetically diverse reductive dehalogenase-homologous genes in deep subseafloor sedimentary metagenomes.</title>
        <authorList>
            <person name="Kawai M."/>
            <person name="Futagami T."/>
            <person name="Toyoda A."/>
            <person name="Takaki Y."/>
            <person name="Nishi S."/>
            <person name="Hori S."/>
            <person name="Arai W."/>
            <person name="Tsubouchi T."/>
            <person name="Morono Y."/>
            <person name="Uchiyama I."/>
            <person name="Ito T."/>
            <person name="Fujiyama A."/>
            <person name="Inagaki F."/>
            <person name="Takami H."/>
        </authorList>
    </citation>
    <scope>NUCLEOTIDE SEQUENCE</scope>
    <source>
        <strain evidence="1">Expedition CK06-06</strain>
    </source>
</reference>
<organism evidence="1">
    <name type="scientific">marine sediment metagenome</name>
    <dbReference type="NCBI Taxonomy" id="412755"/>
    <lineage>
        <taxon>unclassified sequences</taxon>
        <taxon>metagenomes</taxon>
        <taxon>ecological metagenomes</taxon>
    </lineage>
</organism>
<accession>X1TVW9</accession>
<dbReference type="AlphaFoldDB" id="X1TVW9"/>
<comment type="caution">
    <text evidence="1">The sequence shown here is derived from an EMBL/GenBank/DDBJ whole genome shotgun (WGS) entry which is preliminary data.</text>
</comment>
<protein>
    <submittedName>
        <fullName evidence="1">Uncharacterized protein</fullName>
    </submittedName>
</protein>
<gene>
    <name evidence="1" type="ORF">S12H4_52622</name>
</gene>
<sequence>MPAWTPKWGKGWFKEGDVYYLYPFEDKREFHPSAKEDFVFVDCSDQWNGNWDFSKPALQALNELGVRYFRATHDPAKRIPRTDYVDKLNRAKLYLHIKAESYGLTLFEAVASEVIVMGSPFTIRLLYANEFGFKHVPTTGVETLKKAITAGLEAYDKPEVRKHLHAMREKLWNYGRLAREIADILEGLKKREI</sequence>
<proteinExistence type="predicted"/>
<dbReference type="EMBL" id="BARW01033404">
    <property type="protein sequence ID" value="GAJ09404.1"/>
    <property type="molecule type" value="Genomic_DNA"/>
</dbReference>
<name>X1TVW9_9ZZZZ</name>